<dbReference type="AlphaFoldDB" id="A0A377JR18"/>
<gene>
    <name evidence="1" type="ORF">NCTC12219_00247</name>
</gene>
<dbReference type="Proteomes" id="UP000255103">
    <property type="component" value="Unassembled WGS sequence"/>
</dbReference>
<name>A0A377JR18_9HELI</name>
<dbReference type="InterPro" id="IPR002718">
    <property type="entry name" value="OMP_Helicobacter"/>
</dbReference>
<sequence length="217" mass="24390">MKKVFVIILLNLSLASNILAQEKSGLFLGATGGLGFIIGVFFDTAGNDTAWDSVLMKETTYSTALGIKGGYQYWFSPRVGVRTYLQYDFNSGRTWHINNDKLFIHFQHLTGNMDLMLNFLNTESFSLGVFGGFGLGYTISTWNNANILNFLQNKYDYFGLAFITNVGVSATFTQQHKIELGLRFPRLPIFYQSLESQNRSGFGFTAASVNLNYSYVF</sequence>
<dbReference type="RefSeq" id="WP_115721270.1">
    <property type="nucleotide sequence ID" value="NZ_UGHX01000001.1"/>
</dbReference>
<dbReference type="Pfam" id="PF01856">
    <property type="entry name" value="HP_OMP"/>
    <property type="match status" value="1"/>
</dbReference>
<evidence type="ECO:0000313" key="1">
    <source>
        <dbReference type="EMBL" id="STP10388.1"/>
    </source>
</evidence>
<reference evidence="1 2" key="1">
    <citation type="submission" date="2018-06" db="EMBL/GenBank/DDBJ databases">
        <authorList>
            <consortium name="Pathogen Informatics"/>
            <person name="Doyle S."/>
        </authorList>
    </citation>
    <scope>NUCLEOTIDE SEQUENCE [LARGE SCALE GENOMIC DNA]</scope>
    <source>
        <strain evidence="1 2">NCTC12219</strain>
    </source>
</reference>
<dbReference type="InterPro" id="IPR011250">
    <property type="entry name" value="OMP/PagP_B-barrel"/>
</dbReference>
<proteinExistence type="predicted"/>
<dbReference type="EMBL" id="UGHX01000001">
    <property type="protein sequence ID" value="STP10388.1"/>
    <property type="molecule type" value="Genomic_DNA"/>
</dbReference>
<dbReference type="SUPFAM" id="SSF56925">
    <property type="entry name" value="OMPA-like"/>
    <property type="match status" value="1"/>
</dbReference>
<protein>
    <submittedName>
        <fullName evidence="1">Outer membrane protein</fullName>
    </submittedName>
</protein>
<accession>A0A377JR18</accession>
<evidence type="ECO:0000313" key="2">
    <source>
        <dbReference type="Proteomes" id="UP000255103"/>
    </source>
</evidence>
<dbReference type="Gene3D" id="2.40.160.20">
    <property type="match status" value="1"/>
</dbReference>
<organism evidence="1 2">
    <name type="scientific">Helicobacter cinaedi</name>
    <dbReference type="NCBI Taxonomy" id="213"/>
    <lineage>
        <taxon>Bacteria</taxon>
        <taxon>Pseudomonadati</taxon>
        <taxon>Campylobacterota</taxon>
        <taxon>Epsilonproteobacteria</taxon>
        <taxon>Campylobacterales</taxon>
        <taxon>Helicobacteraceae</taxon>
        <taxon>Helicobacter</taxon>
    </lineage>
</organism>